<dbReference type="InterPro" id="IPR013848">
    <property type="entry name" value="Methylthiotransferase_N"/>
</dbReference>
<evidence type="ECO:0000256" key="2">
    <source>
        <dbReference type="ARBA" id="ARBA00009815"/>
    </source>
</evidence>
<dbReference type="InterPro" id="IPR006463">
    <property type="entry name" value="MiaB_methiolase"/>
</dbReference>
<organism evidence="11 12">
    <name type="scientific">Fragariocoptes setiger</name>
    <dbReference type="NCBI Taxonomy" id="1670756"/>
    <lineage>
        <taxon>Eukaryota</taxon>
        <taxon>Metazoa</taxon>
        <taxon>Ecdysozoa</taxon>
        <taxon>Arthropoda</taxon>
        <taxon>Chelicerata</taxon>
        <taxon>Arachnida</taxon>
        <taxon>Acari</taxon>
        <taxon>Acariformes</taxon>
        <taxon>Trombidiformes</taxon>
        <taxon>Prostigmata</taxon>
        <taxon>Eupodina</taxon>
        <taxon>Eriophyoidea</taxon>
        <taxon>Phytoptidae</taxon>
        <taxon>Fragariocoptes</taxon>
    </lineage>
</organism>
<feature type="domain" description="MTTase N-terminal" evidence="9">
    <location>
        <begin position="103"/>
        <end position="221"/>
    </location>
</feature>
<dbReference type="InterPro" id="IPR005839">
    <property type="entry name" value="Methylthiotransferase"/>
</dbReference>
<dbReference type="Gene3D" id="3.80.30.20">
    <property type="entry name" value="tm_1862 like domain"/>
    <property type="match status" value="1"/>
</dbReference>
<reference evidence="11 12" key="1">
    <citation type="submission" date="2020-10" db="EMBL/GenBank/DDBJ databases">
        <authorList>
            <person name="Klimov P.B."/>
            <person name="Dyachkov S.M."/>
            <person name="Chetverikov P.E."/>
        </authorList>
    </citation>
    <scope>NUCLEOTIDE SEQUENCE [LARGE SCALE GENOMIC DNA]</scope>
    <source>
        <strain evidence="11">BMOC 18-1129-001#AD2665</strain>
        <tissue evidence="11">Entire mites</tissue>
    </source>
</reference>
<evidence type="ECO:0000256" key="1">
    <source>
        <dbReference type="ARBA" id="ARBA00001966"/>
    </source>
</evidence>
<dbReference type="Proteomes" id="UP000825002">
    <property type="component" value="Unassembled WGS sequence"/>
</dbReference>
<dbReference type="SMART" id="SM00729">
    <property type="entry name" value="Elp3"/>
    <property type="match status" value="1"/>
</dbReference>
<keyword evidence="6" id="KW-0408">Iron</keyword>
<name>A0ABQ7S596_9ACAR</name>
<dbReference type="InterPro" id="IPR023404">
    <property type="entry name" value="rSAM_horseshoe"/>
</dbReference>
<dbReference type="PROSITE" id="PS51918">
    <property type="entry name" value="RADICAL_SAM"/>
    <property type="match status" value="1"/>
</dbReference>
<evidence type="ECO:0000256" key="5">
    <source>
        <dbReference type="ARBA" id="ARBA00022723"/>
    </source>
</evidence>
<dbReference type="SFLD" id="SFLDS00029">
    <property type="entry name" value="Radical_SAM"/>
    <property type="match status" value="1"/>
</dbReference>
<dbReference type="PANTHER" id="PTHR43020:SF2">
    <property type="entry name" value="MITOCHONDRIAL TRNA METHYLTHIOTRANSFERASE CDK5RAP1"/>
    <property type="match status" value="1"/>
</dbReference>
<dbReference type="InterPro" id="IPR020612">
    <property type="entry name" value="Methylthiotransferase_CS"/>
</dbReference>
<keyword evidence="3" id="KW-0004">4Fe-4S</keyword>
<evidence type="ECO:0000259" key="10">
    <source>
        <dbReference type="PROSITE" id="PS51918"/>
    </source>
</evidence>
<evidence type="ECO:0000256" key="4">
    <source>
        <dbReference type="ARBA" id="ARBA00022691"/>
    </source>
</evidence>
<evidence type="ECO:0000313" key="11">
    <source>
        <dbReference type="EMBL" id="KAG9508598.1"/>
    </source>
</evidence>
<comment type="caution">
    <text evidence="11">The sequence shown here is derived from an EMBL/GenBank/DDBJ whole genome shotgun (WGS) entry which is preliminary data.</text>
</comment>
<dbReference type="PANTHER" id="PTHR43020">
    <property type="entry name" value="CDK5 REGULATORY SUBUNIT-ASSOCIATED PROTEIN 1"/>
    <property type="match status" value="1"/>
</dbReference>
<dbReference type="EMBL" id="JAIFTH010001271">
    <property type="protein sequence ID" value="KAG9508598.1"/>
    <property type="molecule type" value="Genomic_DNA"/>
</dbReference>
<dbReference type="SFLD" id="SFLDG01061">
    <property type="entry name" value="methylthiotransferase"/>
    <property type="match status" value="1"/>
</dbReference>
<evidence type="ECO:0000313" key="12">
    <source>
        <dbReference type="Proteomes" id="UP000825002"/>
    </source>
</evidence>
<dbReference type="PROSITE" id="PS51449">
    <property type="entry name" value="MTTASE_N"/>
    <property type="match status" value="1"/>
</dbReference>
<evidence type="ECO:0000256" key="6">
    <source>
        <dbReference type="ARBA" id="ARBA00023004"/>
    </source>
</evidence>
<dbReference type="CDD" id="cd01335">
    <property type="entry name" value="Radical_SAM"/>
    <property type="match status" value="1"/>
</dbReference>
<dbReference type="InterPro" id="IPR007197">
    <property type="entry name" value="rSAM"/>
</dbReference>
<dbReference type="InterPro" id="IPR006638">
    <property type="entry name" value="Elp3/MiaA/NifB-like_rSAM"/>
</dbReference>
<evidence type="ECO:0000259" key="8">
    <source>
        <dbReference type="PROSITE" id="PS50926"/>
    </source>
</evidence>
<evidence type="ECO:0000256" key="7">
    <source>
        <dbReference type="ARBA" id="ARBA00023014"/>
    </source>
</evidence>
<keyword evidence="5" id="KW-0479">Metal-binding</keyword>
<accession>A0ABQ7S596</accession>
<dbReference type="SUPFAM" id="SSF102114">
    <property type="entry name" value="Radical SAM enzymes"/>
    <property type="match status" value="1"/>
</dbReference>
<dbReference type="Gene3D" id="3.40.50.12160">
    <property type="entry name" value="Methylthiotransferase, N-terminal domain"/>
    <property type="match status" value="1"/>
</dbReference>
<comment type="cofactor">
    <cofactor evidence="1">
        <name>[4Fe-4S] cluster</name>
        <dbReference type="ChEBI" id="CHEBI:49883"/>
    </cofactor>
</comment>
<keyword evidence="12" id="KW-1185">Reference proteome</keyword>
<protein>
    <submittedName>
        <fullName evidence="11">CDK5RAP1-like protein</fullName>
    </submittedName>
</protein>
<dbReference type="SFLD" id="SFLDF00273">
    <property type="entry name" value="(dimethylallyl)adenosine_tRNA"/>
    <property type="match status" value="1"/>
</dbReference>
<gene>
    <name evidence="11" type="ORF">GZH46_02899</name>
</gene>
<sequence>MNHTVASGCRSLRHIAASQHLIRSCSTVNTSSANEVTQVNRVAGRIDSMEPNTKTPRRFPNGPDLKHFIQQDLEAFIVSNRMPNGNNVSIPYLRDEDLKVNNVPVYIRTYGCQMNENDTDIAASILTTYGYKIVNDESQAKVYLLMTCAIRDSAESKIWSKLHHLKRLKDDIHHPLAQIGLLGCMAERLKEKLLDTSKFVDIVAGPDAYRDLPRLLAINGLSQRKAINCLLSLDETYSDVSTVTRLINNQVTAFVSITRGCDNLCSYCIVPFTRGRERSRPIKTILDDVRELFTKGVREVCLLGQNVNSYRDTSANGTNIDRYYSSEAKLAPGFKTIYKSRTGGLTFDRLLEETAKISPELRIRFTSPHPKDFTDNVIDVMARYPNIAKCVHLPAQSGNDTILERMRRGYTKQTYLNLVDRMRQAIPGLALSSDFITGFCGETESDHKDTLDLIDRVGYRMVYVFQYSMREKTHAYYKLTDDVDEITKIRRLEEIRDLSRNIADRLNRETVGTDQLILIENESRRSSNFWQGRVDNGVKTIMPKCELIDKNIEPNNTRQVRQGDYVKCHITDANSQTFKARPIEITSIAQMHHR</sequence>
<feature type="domain" description="Radical SAM core" evidence="10">
    <location>
        <begin position="247"/>
        <end position="505"/>
    </location>
</feature>
<dbReference type="InterPro" id="IPR038135">
    <property type="entry name" value="Methylthiotransferase_N_sf"/>
</dbReference>
<proteinExistence type="inferred from homology"/>
<evidence type="ECO:0000259" key="9">
    <source>
        <dbReference type="PROSITE" id="PS51449"/>
    </source>
</evidence>
<keyword evidence="4" id="KW-0949">S-adenosyl-L-methionine</keyword>
<dbReference type="SFLD" id="SFLDF00413">
    <property type="entry name" value="CDK5RAP1"/>
    <property type="match status" value="1"/>
</dbReference>
<dbReference type="InterPro" id="IPR058240">
    <property type="entry name" value="rSAM_sf"/>
</dbReference>
<dbReference type="SFLD" id="SFLDG01082">
    <property type="entry name" value="B12-binding_domain_containing"/>
    <property type="match status" value="1"/>
</dbReference>
<feature type="domain" description="TRAM" evidence="8">
    <location>
        <begin position="508"/>
        <end position="584"/>
    </location>
</feature>
<keyword evidence="7" id="KW-0411">Iron-sulfur</keyword>
<evidence type="ECO:0000256" key="3">
    <source>
        <dbReference type="ARBA" id="ARBA00022485"/>
    </source>
</evidence>
<dbReference type="PROSITE" id="PS01278">
    <property type="entry name" value="MTTASE_RADICAL"/>
    <property type="match status" value="1"/>
</dbReference>
<dbReference type="InterPro" id="IPR002792">
    <property type="entry name" value="TRAM_dom"/>
</dbReference>
<dbReference type="Pfam" id="PF00919">
    <property type="entry name" value="UPF0004"/>
    <property type="match status" value="1"/>
</dbReference>
<feature type="non-terminal residue" evidence="11">
    <location>
        <position position="1"/>
    </location>
</feature>
<dbReference type="NCBIfam" id="TIGR00089">
    <property type="entry name" value="MiaB/RimO family radical SAM methylthiotransferase"/>
    <property type="match status" value="1"/>
</dbReference>
<comment type="similarity">
    <text evidence="2">Belongs to the methylthiotransferase family. MiaB subfamily.</text>
</comment>
<dbReference type="Pfam" id="PF04055">
    <property type="entry name" value="Radical_SAM"/>
    <property type="match status" value="1"/>
</dbReference>
<dbReference type="PROSITE" id="PS50926">
    <property type="entry name" value="TRAM"/>
    <property type="match status" value="1"/>
</dbReference>